<sequence>MAFNSLATLAIVALEAVAGKMGAQLGVWIALLLALGLLLVTLAPGGRRQPLAALGRQGA</sequence>
<feature type="transmembrane region" description="Helical" evidence="1">
    <location>
        <begin position="28"/>
        <end position="46"/>
    </location>
</feature>
<proteinExistence type="predicted"/>
<comment type="caution">
    <text evidence="2">The sequence shown here is derived from an EMBL/GenBank/DDBJ whole genome shotgun (WGS) entry which is preliminary data.</text>
</comment>
<keyword evidence="1" id="KW-0812">Transmembrane</keyword>
<organism evidence="2 3">
    <name type="scientific">Caldovatus aquaticus</name>
    <dbReference type="NCBI Taxonomy" id="2865671"/>
    <lineage>
        <taxon>Bacteria</taxon>
        <taxon>Pseudomonadati</taxon>
        <taxon>Pseudomonadota</taxon>
        <taxon>Alphaproteobacteria</taxon>
        <taxon>Acetobacterales</taxon>
        <taxon>Roseomonadaceae</taxon>
        <taxon>Caldovatus</taxon>
    </lineage>
</organism>
<dbReference type="RefSeq" id="WP_220116284.1">
    <property type="nucleotide sequence ID" value="NZ_JAHZUY010000006.1"/>
</dbReference>
<evidence type="ECO:0000256" key="1">
    <source>
        <dbReference type="SAM" id="Phobius"/>
    </source>
</evidence>
<evidence type="ECO:0000313" key="2">
    <source>
        <dbReference type="EMBL" id="MBW8268783.1"/>
    </source>
</evidence>
<dbReference type="EMBL" id="JAHZUY010000006">
    <property type="protein sequence ID" value="MBW8268783.1"/>
    <property type="molecule type" value="Genomic_DNA"/>
</dbReference>
<keyword evidence="3" id="KW-1185">Reference proteome</keyword>
<evidence type="ECO:0000313" key="3">
    <source>
        <dbReference type="Proteomes" id="UP001519924"/>
    </source>
</evidence>
<protein>
    <submittedName>
        <fullName evidence="2">Uncharacterized protein</fullName>
    </submittedName>
</protein>
<accession>A0ABS7F0C6</accession>
<name>A0ABS7F0C6_9PROT</name>
<reference evidence="2 3" key="1">
    <citation type="submission" date="2021-08" db="EMBL/GenBank/DDBJ databases">
        <title>Caldovatus sediminis gen. nov., sp. nov., a moderately thermophilic bacterium isolated from a hot spring.</title>
        <authorList>
            <person name="Hu C.-J."/>
            <person name="Li W.-J."/>
            <person name="Xian W.-D."/>
        </authorList>
    </citation>
    <scope>NUCLEOTIDE SEQUENCE [LARGE SCALE GENOMIC DNA]</scope>
    <source>
        <strain evidence="2 3">SYSU G05006</strain>
    </source>
</reference>
<dbReference type="Proteomes" id="UP001519924">
    <property type="component" value="Unassembled WGS sequence"/>
</dbReference>
<gene>
    <name evidence="2" type="ORF">K1J50_04725</name>
</gene>
<keyword evidence="1" id="KW-0472">Membrane</keyword>
<keyword evidence="1" id="KW-1133">Transmembrane helix</keyword>